<name>Q08YT8_STIAD</name>
<dbReference type="Proteomes" id="UP000032702">
    <property type="component" value="Unassembled WGS sequence"/>
</dbReference>
<evidence type="ECO:0000313" key="3">
    <source>
        <dbReference type="Proteomes" id="UP000032702"/>
    </source>
</evidence>
<reference evidence="2 3" key="1">
    <citation type="submission" date="2006-04" db="EMBL/GenBank/DDBJ databases">
        <authorList>
            <person name="Nierman W.C."/>
        </authorList>
    </citation>
    <scope>NUCLEOTIDE SEQUENCE [LARGE SCALE GENOMIC DNA]</scope>
    <source>
        <strain evidence="2 3">DW4/3-1</strain>
    </source>
</reference>
<dbReference type="OrthoDB" id="5510053at2"/>
<feature type="compositionally biased region" description="Basic and acidic residues" evidence="1">
    <location>
        <begin position="531"/>
        <end position="545"/>
    </location>
</feature>
<evidence type="ECO:0000313" key="2">
    <source>
        <dbReference type="EMBL" id="EAU65633.1"/>
    </source>
</evidence>
<dbReference type="PATRIC" id="fig|378806.16.peg.4682"/>
<protein>
    <submittedName>
        <fullName evidence="2">Uncharacterized protein</fullName>
    </submittedName>
</protein>
<evidence type="ECO:0000256" key="1">
    <source>
        <dbReference type="SAM" id="MobiDB-lite"/>
    </source>
</evidence>
<feature type="compositionally biased region" description="Basic and acidic residues" evidence="1">
    <location>
        <begin position="558"/>
        <end position="568"/>
    </location>
</feature>
<sequence>MHHGTLTIITKIHPEARASLMAFLKELDRTFQAREPHLFQGFDALYFAHWGISAGSPWDGQQPGPPEDCYLIFAADLRLAGGLHGRKQRDAALTLLVERLALHAARTGDKTFDALYGHCEGYPASGLNAPEAVSAYLRRHAMAYQTRHIDFAYRATTVPGLQALVNMRAETEAYLNDRRRRPFLERMSAASVQGALREHLGPRLRAVLTPVWEQGLAAARREAAIATLSFLPIDPPLALLIQLKNWLRKPRQVVSHLTSPDASREAFEARQGHLQNSMILVTDLPPTLAGKLRQRLIMGLVNWRLKRNLVGMNDIRAIHFARWVLFQRGTKRQLLFVVTYDESWEAYIDSFVDQEDVSAFLKLIWGGSKDFPEGVPFVEPFKEWIRSVQCPTLAHYSAFLHGDAPPAPLALTDLHEFLSLRQALAPEGAAAPEENSEPQALKTFLEQGRFPYQEKFLSPRQAASLLLHSPLRLTFTKPRRTPHVSTRKMGVLRAPVPSLAPPENLALRTHLPAIPGEAGRRPGAPPSWLPAHEDRRLSPAEDRARRSSPGMASGDPEGGAHHRSGDSA</sequence>
<dbReference type="RefSeq" id="WP_002615065.1">
    <property type="nucleotide sequence ID" value="NC_014623.1"/>
</dbReference>
<organism evidence="2 3">
    <name type="scientific">Stigmatella aurantiaca (strain DW4/3-1)</name>
    <dbReference type="NCBI Taxonomy" id="378806"/>
    <lineage>
        <taxon>Bacteria</taxon>
        <taxon>Pseudomonadati</taxon>
        <taxon>Myxococcota</taxon>
        <taxon>Myxococcia</taxon>
        <taxon>Myxococcales</taxon>
        <taxon>Cystobacterineae</taxon>
        <taxon>Archangiaceae</taxon>
        <taxon>Stigmatella</taxon>
    </lineage>
</organism>
<gene>
    <name evidence="2" type="ORF">STIAU_6475</name>
</gene>
<dbReference type="EMBL" id="AAMD01000076">
    <property type="protein sequence ID" value="EAU65633.1"/>
    <property type="molecule type" value="Genomic_DNA"/>
</dbReference>
<feature type="region of interest" description="Disordered" evidence="1">
    <location>
        <begin position="514"/>
        <end position="568"/>
    </location>
</feature>
<dbReference type="AlphaFoldDB" id="Q08YT8"/>
<comment type="caution">
    <text evidence="2">The sequence shown here is derived from an EMBL/GenBank/DDBJ whole genome shotgun (WGS) entry which is preliminary data.</text>
</comment>
<accession>Q08YT8</accession>
<proteinExistence type="predicted"/>